<dbReference type="InterPro" id="IPR016181">
    <property type="entry name" value="Acyl_CoA_acyltransferase"/>
</dbReference>
<dbReference type="CDD" id="cd04301">
    <property type="entry name" value="NAT_SF"/>
    <property type="match status" value="1"/>
</dbReference>
<dbReference type="Proteomes" id="UP000321304">
    <property type="component" value="Unassembled WGS sequence"/>
</dbReference>
<dbReference type="Gene3D" id="3.40.630.30">
    <property type="match status" value="1"/>
</dbReference>
<reference evidence="4 5" key="1">
    <citation type="submission" date="2019-06" db="EMBL/GenBank/DDBJ databases">
        <title>Genomic Encyclopedia of Type Strains, Phase IV (KMG-V): Genome sequencing to study the core and pangenomes of soil and plant-associated prokaryotes.</title>
        <authorList>
            <person name="Whitman W."/>
        </authorList>
    </citation>
    <scope>NUCLEOTIDE SEQUENCE [LARGE SCALE GENOMIC DNA]</scope>
    <source>
        <strain evidence="4 5">BR 10355</strain>
    </source>
</reference>
<dbReference type="PROSITE" id="PS51186">
    <property type="entry name" value="GNAT"/>
    <property type="match status" value="1"/>
</dbReference>
<dbReference type="PANTHER" id="PTHR43072:SF23">
    <property type="entry name" value="UPF0039 PROTEIN C11D3.02C"/>
    <property type="match status" value="1"/>
</dbReference>
<dbReference type="OrthoDB" id="9807426at2"/>
<name>A0A560L7X3_9BRAD</name>
<comment type="caution">
    <text evidence="4">The sequence shown here is derived from an EMBL/GenBank/DDBJ whole genome shotgun (WGS) entry which is preliminary data.</text>
</comment>
<dbReference type="Pfam" id="PF00583">
    <property type="entry name" value="Acetyltransf_1"/>
    <property type="match status" value="1"/>
</dbReference>
<keyword evidence="5" id="KW-1185">Reference proteome</keyword>
<evidence type="ECO:0000313" key="5">
    <source>
        <dbReference type="Proteomes" id="UP000321304"/>
    </source>
</evidence>
<accession>A0A560L7X3</accession>
<feature type="domain" description="N-acetyltransferase" evidence="3">
    <location>
        <begin position="19"/>
        <end position="173"/>
    </location>
</feature>
<evidence type="ECO:0000313" key="4">
    <source>
        <dbReference type="EMBL" id="TWB90554.1"/>
    </source>
</evidence>
<dbReference type="SUPFAM" id="SSF55729">
    <property type="entry name" value="Acyl-CoA N-acyltransferases (Nat)"/>
    <property type="match status" value="1"/>
</dbReference>
<keyword evidence="1 4" id="KW-0808">Transferase</keyword>
<dbReference type="GO" id="GO:0016747">
    <property type="term" value="F:acyltransferase activity, transferring groups other than amino-acyl groups"/>
    <property type="evidence" value="ECO:0007669"/>
    <property type="project" value="InterPro"/>
</dbReference>
<organism evidence="4 5">
    <name type="scientific">Bradyrhizobium macuxiense</name>
    <dbReference type="NCBI Taxonomy" id="1755647"/>
    <lineage>
        <taxon>Bacteria</taxon>
        <taxon>Pseudomonadati</taxon>
        <taxon>Pseudomonadota</taxon>
        <taxon>Alphaproteobacteria</taxon>
        <taxon>Hyphomicrobiales</taxon>
        <taxon>Nitrobacteraceae</taxon>
        <taxon>Bradyrhizobium</taxon>
    </lineage>
</organism>
<dbReference type="AlphaFoldDB" id="A0A560L7X3"/>
<proteinExistence type="predicted"/>
<evidence type="ECO:0000259" key="3">
    <source>
        <dbReference type="PROSITE" id="PS51186"/>
    </source>
</evidence>
<dbReference type="EMBL" id="VITY01000014">
    <property type="protein sequence ID" value="TWB90554.1"/>
    <property type="molecule type" value="Genomic_DNA"/>
</dbReference>
<dbReference type="RefSeq" id="WP_146991293.1">
    <property type="nucleotide sequence ID" value="NZ_VITY01000014.1"/>
</dbReference>
<keyword evidence="2" id="KW-0012">Acyltransferase</keyword>
<gene>
    <name evidence="4" type="ORF">FBZ93_114107</name>
</gene>
<evidence type="ECO:0000256" key="1">
    <source>
        <dbReference type="ARBA" id="ARBA00022679"/>
    </source>
</evidence>
<protein>
    <submittedName>
        <fullName evidence="4">Acetyltransferase (GNAT) family protein</fullName>
    </submittedName>
</protein>
<sequence length="173" mass="19248">MPSAADYSAIEHLRDGSRIEVRSLRPDDQDDMLAAVDRTTVQSRQRRFFAPKRSFSDKEISFFMNIDFANHVALVAQIDEDGRPVVAGGGRYIVAQPRRAELAFVVIDAYQSKGIGTALMRHLLVIARDVGLKELTAEVLPENAAMLSIFSRFGFRSSAGDDPQVRHLTLKLS</sequence>
<dbReference type="InterPro" id="IPR000182">
    <property type="entry name" value="GNAT_dom"/>
</dbReference>
<dbReference type="PANTHER" id="PTHR43072">
    <property type="entry name" value="N-ACETYLTRANSFERASE"/>
    <property type="match status" value="1"/>
</dbReference>
<evidence type="ECO:0000256" key="2">
    <source>
        <dbReference type="ARBA" id="ARBA00023315"/>
    </source>
</evidence>